<evidence type="ECO:0000313" key="2">
    <source>
        <dbReference type="Proteomes" id="UP000324748"/>
    </source>
</evidence>
<keyword evidence="2" id="KW-1185">Reference proteome</keyword>
<dbReference type="Proteomes" id="UP000324748">
    <property type="component" value="Unassembled WGS sequence"/>
</dbReference>
<protein>
    <submittedName>
        <fullName evidence="1">Uncharacterized protein</fullName>
    </submittedName>
</protein>
<dbReference type="AlphaFoldDB" id="A0A5B0Q298"/>
<name>A0A5B0Q298_PUCGR</name>
<reference evidence="1 2" key="1">
    <citation type="submission" date="2019-05" db="EMBL/GenBank/DDBJ databases">
        <title>Emergence of the Ug99 lineage of the wheat stem rust pathogen through somatic hybridization.</title>
        <authorList>
            <person name="Li F."/>
            <person name="Upadhyaya N.M."/>
            <person name="Sperschneider J."/>
            <person name="Matny O."/>
            <person name="Nguyen-Phuc H."/>
            <person name="Mago R."/>
            <person name="Raley C."/>
            <person name="Miller M.E."/>
            <person name="Silverstein K.A.T."/>
            <person name="Henningsen E."/>
            <person name="Hirsch C.D."/>
            <person name="Visser B."/>
            <person name="Pretorius Z.A."/>
            <person name="Steffenson B.J."/>
            <person name="Schwessinger B."/>
            <person name="Dodds P.N."/>
            <person name="Figueroa M."/>
        </authorList>
    </citation>
    <scope>NUCLEOTIDE SEQUENCE [LARGE SCALE GENOMIC DNA]</scope>
    <source>
        <strain evidence="1">21-0</strain>
    </source>
</reference>
<evidence type="ECO:0000313" key="1">
    <source>
        <dbReference type="EMBL" id="KAA1107275.1"/>
    </source>
</evidence>
<organism evidence="1 2">
    <name type="scientific">Puccinia graminis f. sp. tritici</name>
    <dbReference type="NCBI Taxonomy" id="56615"/>
    <lineage>
        <taxon>Eukaryota</taxon>
        <taxon>Fungi</taxon>
        <taxon>Dikarya</taxon>
        <taxon>Basidiomycota</taxon>
        <taxon>Pucciniomycotina</taxon>
        <taxon>Pucciniomycetes</taxon>
        <taxon>Pucciniales</taxon>
        <taxon>Pucciniaceae</taxon>
        <taxon>Puccinia</taxon>
    </lineage>
</organism>
<dbReference type="EMBL" id="VSWC01000029">
    <property type="protein sequence ID" value="KAA1107275.1"/>
    <property type="molecule type" value="Genomic_DNA"/>
</dbReference>
<accession>A0A5B0Q298</accession>
<sequence length="51" mass="5546">MIADLILFTTTTKSEASHQTSDSESVSREIYAQRVRFAGLNDESGSDGEHG</sequence>
<feature type="non-terminal residue" evidence="1">
    <location>
        <position position="51"/>
    </location>
</feature>
<comment type="caution">
    <text evidence="1">The sequence shown here is derived from an EMBL/GenBank/DDBJ whole genome shotgun (WGS) entry which is preliminary data.</text>
</comment>
<proteinExistence type="predicted"/>
<gene>
    <name evidence="1" type="ORF">PGT21_008644</name>
</gene>